<reference evidence="1 2" key="2">
    <citation type="submission" date="2015-01" db="EMBL/GenBank/DDBJ databases">
        <authorList>
            <consortium name="NBRP consortium"/>
            <person name="Sawabe T."/>
            <person name="Meirelles P."/>
            <person name="Feng G."/>
            <person name="Sayaka M."/>
            <person name="Hattori M."/>
            <person name="Ohkuma M."/>
        </authorList>
    </citation>
    <scope>NUCLEOTIDE SEQUENCE [LARGE SCALE GENOMIC DNA]</scope>
    <source>
        <strain evidence="2">JCM 19231</strain>
    </source>
</reference>
<accession>A0A0B8NZ44</accession>
<dbReference type="SUPFAM" id="SSF53850">
    <property type="entry name" value="Periplasmic binding protein-like II"/>
    <property type="match status" value="1"/>
</dbReference>
<evidence type="ECO:0000313" key="2">
    <source>
        <dbReference type="Proteomes" id="UP000031671"/>
    </source>
</evidence>
<dbReference type="AlphaFoldDB" id="A0A0B8NZ44"/>
<sequence>MGILPTNSVMIQQELQQGALVPILPEVYARDTTVYAYYPKLDYEHTRTRLFLDYLVEQIAEEKRVKD</sequence>
<comment type="caution">
    <text evidence="1">The sequence shown here is derived from an EMBL/GenBank/DDBJ whole genome shotgun (WGS) entry which is preliminary data.</text>
</comment>
<dbReference type="Gene3D" id="3.40.190.290">
    <property type="match status" value="1"/>
</dbReference>
<gene>
    <name evidence="1" type="ORF">JCM19231_1533</name>
</gene>
<dbReference type="EMBL" id="BBRZ01000058">
    <property type="protein sequence ID" value="GAM57592.1"/>
    <property type="molecule type" value="Genomic_DNA"/>
</dbReference>
<reference evidence="1 2" key="1">
    <citation type="submission" date="2015-01" db="EMBL/GenBank/DDBJ databases">
        <title>Vibrio sp. C1 JCM 19231 whole genome shotgun sequence.</title>
        <authorList>
            <person name="Sawabe T."/>
            <person name="Meirelles P."/>
            <person name="Feng G."/>
            <person name="Sayaka M."/>
            <person name="Hattori M."/>
            <person name="Ohkuma M."/>
        </authorList>
    </citation>
    <scope>NUCLEOTIDE SEQUENCE [LARGE SCALE GENOMIC DNA]</scope>
    <source>
        <strain evidence="2">JCM 19231</strain>
    </source>
</reference>
<name>A0A0B8NZ44_9VIBR</name>
<organism evidence="1 2">
    <name type="scientific">Vibrio ishigakensis</name>
    <dbReference type="NCBI Taxonomy" id="1481914"/>
    <lineage>
        <taxon>Bacteria</taxon>
        <taxon>Pseudomonadati</taxon>
        <taxon>Pseudomonadota</taxon>
        <taxon>Gammaproteobacteria</taxon>
        <taxon>Vibrionales</taxon>
        <taxon>Vibrionaceae</taxon>
        <taxon>Vibrio</taxon>
    </lineage>
</organism>
<evidence type="ECO:0000313" key="1">
    <source>
        <dbReference type="EMBL" id="GAM57592.1"/>
    </source>
</evidence>
<proteinExistence type="predicted"/>
<keyword evidence="2" id="KW-1185">Reference proteome</keyword>
<protein>
    <submittedName>
        <fullName evidence="1">Transcriptional regulator</fullName>
    </submittedName>
</protein>
<dbReference type="Proteomes" id="UP000031671">
    <property type="component" value="Unassembled WGS sequence"/>
</dbReference>